<dbReference type="eggNOG" id="COG0235">
    <property type="taxonomic scope" value="Bacteria"/>
</dbReference>
<dbReference type="InterPro" id="IPR051017">
    <property type="entry name" value="Aldolase-II_Adducin_sf"/>
</dbReference>
<evidence type="ECO:0000313" key="5">
    <source>
        <dbReference type="Proteomes" id="UP000003959"/>
    </source>
</evidence>
<reference evidence="5" key="1">
    <citation type="journal article" date="2011" name="Proc. Natl. Acad. Sci. U.S.A.">
        <title>Genomic insights into the physiology and ecology of the marine filamentous cyanobacterium Lyngbya majuscula.</title>
        <authorList>
            <person name="Jones A.C."/>
            <person name="Monroe E.A."/>
            <person name="Podell S."/>
            <person name="Hess W.R."/>
            <person name="Klages S."/>
            <person name="Esquenazi E."/>
            <person name="Niessen S."/>
            <person name="Hoover H."/>
            <person name="Rothmann M."/>
            <person name="Lasken R.S."/>
            <person name="Yates J.R.III."/>
            <person name="Reinhardt R."/>
            <person name="Kube M."/>
            <person name="Burkart M.D."/>
            <person name="Allen E.E."/>
            <person name="Dorrestein P.C."/>
            <person name="Gerwick W.H."/>
            <person name="Gerwick L."/>
        </authorList>
    </citation>
    <scope>NUCLEOTIDE SEQUENCE [LARGE SCALE GENOMIC DNA]</scope>
    <source>
        <strain evidence="5">3L</strain>
    </source>
</reference>
<protein>
    <submittedName>
        <fullName evidence="4">Class II aldolase/adducin family protein</fullName>
    </submittedName>
</protein>
<dbReference type="AlphaFoldDB" id="F4XR83"/>
<dbReference type="GO" id="GO:0051015">
    <property type="term" value="F:actin filament binding"/>
    <property type="evidence" value="ECO:0007669"/>
    <property type="project" value="TreeGrafter"/>
</dbReference>
<comment type="similarity">
    <text evidence="1">Belongs to the aldolase class II family.</text>
</comment>
<dbReference type="PANTHER" id="PTHR10672">
    <property type="entry name" value="ADDUCIN"/>
    <property type="match status" value="1"/>
</dbReference>
<dbReference type="RefSeq" id="WP_008183537.1">
    <property type="nucleotide sequence ID" value="NZ_GL890881.1"/>
</dbReference>
<dbReference type="HOGENOM" id="CLU_006033_8_0_3"/>
<accession>F4XR83</accession>
<evidence type="ECO:0000259" key="3">
    <source>
        <dbReference type="SMART" id="SM01007"/>
    </source>
</evidence>
<dbReference type="SMART" id="SM01007">
    <property type="entry name" value="Aldolase_II"/>
    <property type="match status" value="1"/>
</dbReference>
<evidence type="ECO:0000256" key="1">
    <source>
        <dbReference type="ARBA" id="ARBA00037961"/>
    </source>
</evidence>
<organism evidence="4 5">
    <name type="scientific">Moorena producens 3L</name>
    <dbReference type="NCBI Taxonomy" id="489825"/>
    <lineage>
        <taxon>Bacteria</taxon>
        <taxon>Bacillati</taxon>
        <taxon>Cyanobacteriota</taxon>
        <taxon>Cyanophyceae</taxon>
        <taxon>Coleofasciculales</taxon>
        <taxon>Coleofasciculaceae</taxon>
        <taxon>Moorena</taxon>
    </lineage>
</organism>
<evidence type="ECO:0000313" key="4">
    <source>
        <dbReference type="EMBL" id="EGJ32898.1"/>
    </source>
</evidence>
<sequence>MAVPNPPLDMLPKNLPMPPSYDTPEQQRNYLKKKLTGAFRIFGKFGFSEGVAGHITVRDPEMSDHFWVNPFGMSFNIITPDDLLLVNHEGEVVEGKYPVNLAAFAIHSQVHAARPDVLAAAHAHSVYGKSFSCLGEKLAPITQDACAFYEDHGLFDDYSG</sequence>
<feature type="domain" description="Class II aldolase/adducin N-terminal" evidence="3">
    <location>
        <begin position="33"/>
        <end position="160"/>
    </location>
</feature>
<feature type="region of interest" description="Disordered" evidence="2">
    <location>
        <begin position="1"/>
        <end position="25"/>
    </location>
</feature>
<dbReference type="GO" id="GO:0005856">
    <property type="term" value="C:cytoskeleton"/>
    <property type="evidence" value="ECO:0007669"/>
    <property type="project" value="TreeGrafter"/>
</dbReference>
<dbReference type="PANTHER" id="PTHR10672:SF3">
    <property type="entry name" value="PROTEIN HU-LI TAI SHAO"/>
    <property type="match status" value="1"/>
</dbReference>
<dbReference type="SUPFAM" id="SSF53639">
    <property type="entry name" value="AraD/HMP-PK domain-like"/>
    <property type="match status" value="1"/>
</dbReference>
<name>F4XR83_9CYAN</name>
<gene>
    <name evidence="4" type="ORF">LYNGBM3L_59740</name>
</gene>
<feature type="compositionally biased region" description="Pro residues" evidence="2">
    <location>
        <begin position="1"/>
        <end position="21"/>
    </location>
</feature>
<dbReference type="Proteomes" id="UP000003959">
    <property type="component" value="Unassembled WGS sequence"/>
</dbReference>
<dbReference type="InterPro" id="IPR001303">
    <property type="entry name" value="Aldolase_II/adducin_N"/>
</dbReference>
<dbReference type="Pfam" id="PF00596">
    <property type="entry name" value="Aldolase_II"/>
    <property type="match status" value="1"/>
</dbReference>
<keyword evidence="5" id="KW-1185">Reference proteome</keyword>
<dbReference type="InterPro" id="IPR036409">
    <property type="entry name" value="Aldolase_II/adducin_N_sf"/>
</dbReference>
<dbReference type="EMBL" id="GL890881">
    <property type="protein sequence ID" value="EGJ32898.1"/>
    <property type="molecule type" value="Genomic_DNA"/>
</dbReference>
<dbReference type="Gene3D" id="3.40.225.10">
    <property type="entry name" value="Class II aldolase/adducin N-terminal domain"/>
    <property type="match status" value="1"/>
</dbReference>
<evidence type="ECO:0000256" key="2">
    <source>
        <dbReference type="SAM" id="MobiDB-lite"/>
    </source>
</evidence>
<feature type="non-terminal residue" evidence="4">
    <location>
        <position position="160"/>
    </location>
</feature>
<proteinExistence type="inferred from homology"/>